<dbReference type="InterPro" id="IPR016032">
    <property type="entry name" value="Sig_transdc_resp-reg_C-effctor"/>
</dbReference>
<keyword evidence="2" id="KW-0067">ATP-binding</keyword>
<evidence type="ECO:0000256" key="2">
    <source>
        <dbReference type="ARBA" id="ARBA00022840"/>
    </source>
</evidence>
<dbReference type="PANTHER" id="PTHR16305">
    <property type="entry name" value="TESTICULAR SOLUBLE ADENYLYL CYCLASE"/>
    <property type="match status" value="1"/>
</dbReference>
<dbReference type="GO" id="GO:0003677">
    <property type="term" value="F:DNA binding"/>
    <property type="evidence" value="ECO:0007669"/>
    <property type="project" value="InterPro"/>
</dbReference>
<dbReference type="PRINTS" id="PR00038">
    <property type="entry name" value="HTHLUXR"/>
</dbReference>
<dbReference type="PROSITE" id="PS00622">
    <property type="entry name" value="HTH_LUXR_1"/>
    <property type="match status" value="1"/>
</dbReference>
<dbReference type="OrthoDB" id="3197423at2"/>
<reference evidence="4 5" key="1">
    <citation type="submission" date="2019-05" db="EMBL/GenBank/DDBJ databases">
        <title>Draft genome sequence of Nonomuraea turkmeniaca DSM 43926.</title>
        <authorList>
            <person name="Saricaoglu S."/>
            <person name="Isik K."/>
        </authorList>
    </citation>
    <scope>NUCLEOTIDE SEQUENCE [LARGE SCALE GENOMIC DNA]</scope>
    <source>
        <strain evidence="4 5">DSM 43926</strain>
    </source>
</reference>
<dbReference type="InterPro" id="IPR041664">
    <property type="entry name" value="AAA_16"/>
</dbReference>
<sequence>MPPSWPFTGRTSELDHIGATLAGHGSVVVTGAAGIGKSRLAAEVAAAFDQSRAVMRVHATQAARQLPLGALAPLLPADSPGSNLLGWAAEQLLVRAAGRAVLLVVDDGHLLDPASAALLHQLIPGAQALVTVRSGEPCPDAVTALWKEELAERIVLQPFGRSDTETTLRAVLGDALHPATVGRLYELSNGNLLYLKEIITDALASGTLTRSHGHWRWDGGPRMTERLAELISARLGTLSPAETKALELLALGEPLGLAELVALTSAETVETLEERQLLQVNSDARRTTVRFSHPLYGEATRARCPTSRARRRHRELAESLEATGARRREDRLRLALWRLESGTAHDPRIMLAACKLAWAAHDYPLAQRFGWAAHESGGGIEAALILANVLNYAERASEAERVMASVWEQECDERTRTLLTLTRAHTLAWGGLGRQDEADDLLATVEPTLTTAENKQEILVLRAVMATAGGEFGRAERLIEPVLTEPASSPLWAQAMLVKSWAQVYTGRCHDALATAAEALVRRSEWQEAVPPIVGSFNAGVIDAYRFAGELDAMDAAIEESYAATAETGTWERGVYHDRMIRGVALRLRGQLQPAVQATREAIGSSDVSGHGTVSPAELAIAAAQTGDAALAADAFARLESSLTASSRIFTFVPDMARHWVTAASGRISQAINEAVAAAVRLGELGAHAAELVVLHDAVRLGAASRIADRLAEIASWFQGPLAQVCAGHARAAADGDGRALLSTGQSFERLGLLLHAAEAYAHAAQAFDATGHKPSARAAAARAWNLATRCPGARTPALARLRAPDLTTRELEIATLAAAGLSSKQIADRLVVSVRTVDNHLSAVYTKLGITRRAELQGMIGHH</sequence>
<accession>A0A5S4FI85</accession>
<dbReference type="AlphaFoldDB" id="A0A5S4FI85"/>
<dbReference type="Pfam" id="PF00196">
    <property type="entry name" value="GerE"/>
    <property type="match status" value="1"/>
</dbReference>
<dbReference type="SMART" id="SM00421">
    <property type="entry name" value="HTH_LUXR"/>
    <property type="match status" value="1"/>
</dbReference>
<dbReference type="GO" id="GO:0005524">
    <property type="term" value="F:ATP binding"/>
    <property type="evidence" value="ECO:0007669"/>
    <property type="project" value="UniProtKB-KW"/>
</dbReference>
<dbReference type="PANTHER" id="PTHR16305:SF35">
    <property type="entry name" value="TRANSCRIPTIONAL ACTIVATOR DOMAIN"/>
    <property type="match status" value="1"/>
</dbReference>
<protein>
    <recommendedName>
        <fullName evidence="3">HTH luxR-type domain-containing protein</fullName>
    </recommendedName>
</protein>
<dbReference type="InterPro" id="IPR027417">
    <property type="entry name" value="P-loop_NTPase"/>
</dbReference>
<dbReference type="Pfam" id="PF13191">
    <property type="entry name" value="AAA_16"/>
    <property type="match status" value="1"/>
</dbReference>
<keyword evidence="1" id="KW-0547">Nucleotide-binding</keyword>
<feature type="domain" description="HTH luxR-type" evidence="3">
    <location>
        <begin position="800"/>
        <end position="864"/>
    </location>
</feature>
<keyword evidence="5" id="KW-1185">Reference proteome</keyword>
<dbReference type="GO" id="GO:0006355">
    <property type="term" value="P:regulation of DNA-templated transcription"/>
    <property type="evidence" value="ECO:0007669"/>
    <property type="project" value="InterPro"/>
</dbReference>
<dbReference type="RefSeq" id="WP_138667464.1">
    <property type="nucleotide sequence ID" value="NZ_VCKY01000058.1"/>
</dbReference>
<proteinExistence type="predicted"/>
<evidence type="ECO:0000313" key="4">
    <source>
        <dbReference type="EMBL" id="TMR20237.1"/>
    </source>
</evidence>
<dbReference type="Gene3D" id="3.40.50.300">
    <property type="entry name" value="P-loop containing nucleotide triphosphate hydrolases"/>
    <property type="match status" value="1"/>
</dbReference>
<comment type="caution">
    <text evidence="4">The sequence shown here is derived from an EMBL/GenBank/DDBJ whole genome shotgun (WGS) entry which is preliminary data.</text>
</comment>
<evidence type="ECO:0000313" key="5">
    <source>
        <dbReference type="Proteomes" id="UP000309128"/>
    </source>
</evidence>
<gene>
    <name evidence="4" type="ORF">ETD86_18845</name>
</gene>
<dbReference type="Proteomes" id="UP000309128">
    <property type="component" value="Unassembled WGS sequence"/>
</dbReference>
<dbReference type="InterPro" id="IPR000792">
    <property type="entry name" value="Tscrpt_reg_LuxR_C"/>
</dbReference>
<evidence type="ECO:0000256" key="1">
    <source>
        <dbReference type="ARBA" id="ARBA00022741"/>
    </source>
</evidence>
<dbReference type="PROSITE" id="PS50043">
    <property type="entry name" value="HTH_LUXR_2"/>
    <property type="match status" value="1"/>
</dbReference>
<dbReference type="SUPFAM" id="SSF52540">
    <property type="entry name" value="P-loop containing nucleoside triphosphate hydrolases"/>
    <property type="match status" value="1"/>
</dbReference>
<evidence type="ECO:0000259" key="3">
    <source>
        <dbReference type="PROSITE" id="PS50043"/>
    </source>
</evidence>
<name>A0A5S4FI85_9ACTN</name>
<dbReference type="GO" id="GO:0005737">
    <property type="term" value="C:cytoplasm"/>
    <property type="evidence" value="ECO:0007669"/>
    <property type="project" value="TreeGrafter"/>
</dbReference>
<dbReference type="InterPro" id="IPR036388">
    <property type="entry name" value="WH-like_DNA-bd_sf"/>
</dbReference>
<dbReference type="SUPFAM" id="SSF46894">
    <property type="entry name" value="C-terminal effector domain of the bipartite response regulators"/>
    <property type="match status" value="1"/>
</dbReference>
<dbReference type="EMBL" id="VCKY01000058">
    <property type="protein sequence ID" value="TMR20237.1"/>
    <property type="molecule type" value="Genomic_DNA"/>
</dbReference>
<dbReference type="Gene3D" id="1.10.10.10">
    <property type="entry name" value="Winged helix-like DNA-binding domain superfamily/Winged helix DNA-binding domain"/>
    <property type="match status" value="1"/>
</dbReference>
<dbReference type="GO" id="GO:0004016">
    <property type="term" value="F:adenylate cyclase activity"/>
    <property type="evidence" value="ECO:0007669"/>
    <property type="project" value="TreeGrafter"/>
</dbReference>
<dbReference type="CDD" id="cd06170">
    <property type="entry name" value="LuxR_C_like"/>
    <property type="match status" value="1"/>
</dbReference>
<organism evidence="4 5">
    <name type="scientific">Nonomuraea turkmeniaca</name>
    <dbReference type="NCBI Taxonomy" id="103838"/>
    <lineage>
        <taxon>Bacteria</taxon>
        <taxon>Bacillati</taxon>
        <taxon>Actinomycetota</taxon>
        <taxon>Actinomycetes</taxon>
        <taxon>Streptosporangiales</taxon>
        <taxon>Streptosporangiaceae</taxon>
        <taxon>Nonomuraea</taxon>
    </lineage>
</organism>